<gene>
    <name evidence="2" type="ORF">AB1207_02410</name>
</gene>
<dbReference type="RefSeq" id="WP_367636199.1">
    <property type="nucleotide sequence ID" value="NZ_JBFNQN010000002.1"/>
</dbReference>
<organism evidence="2 3">
    <name type="scientific">Kineococcus endophyticus</name>
    <dbReference type="NCBI Taxonomy" id="1181883"/>
    <lineage>
        <taxon>Bacteria</taxon>
        <taxon>Bacillati</taxon>
        <taxon>Actinomycetota</taxon>
        <taxon>Actinomycetes</taxon>
        <taxon>Kineosporiales</taxon>
        <taxon>Kineosporiaceae</taxon>
        <taxon>Kineococcus</taxon>
    </lineage>
</organism>
<evidence type="ECO:0000259" key="1">
    <source>
        <dbReference type="PROSITE" id="PS51186"/>
    </source>
</evidence>
<protein>
    <submittedName>
        <fullName evidence="2">GNAT family N-acetyltransferase</fullName>
    </submittedName>
</protein>
<dbReference type="InterPro" id="IPR000182">
    <property type="entry name" value="GNAT_dom"/>
</dbReference>
<dbReference type="Proteomes" id="UP001555826">
    <property type="component" value="Unassembled WGS sequence"/>
</dbReference>
<dbReference type="Pfam" id="PF13302">
    <property type="entry name" value="Acetyltransf_3"/>
    <property type="match status" value="1"/>
</dbReference>
<dbReference type="EMBL" id="JBFNQN010000002">
    <property type="protein sequence ID" value="MEW9263592.1"/>
    <property type="molecule type" value="Genomic_DNA"/>
</dbReference>
<proteinExistence type="predicted"/>
<dbReference type="PROSITE" id="PS51186">
    <property type="entry name" value="GNAT"/>
    <property type="match status" value="1"/>
</dbReference>
<dbReference type="PANTHER" id="PTHR43441:SF11">
    <property type="entry name" value="RIBOSOMAL-PROTEIN-SERINE ACETYLTRANSFERASE"/>
    <property type="match status" value="1"/>
</dbReference>
<dbReference type="InterPro" id="IPR016181">
    <property type="entry name" value="Acyl_CoA_acyltransferase"/>
</dbReference>
<evidence type="ECO:0000313" key="3">
    <source>
        <dbReference type="Proteomes" id="UP001555826"/>
    </source>
</evidence>
<dbReference type="SUPFAM" id="SSF55729">
    <property type="entry name" value="Acyl-CoA N-acyltransferases (Nat)"/>
    <property type="match status" value="1"/>
</dbReference>
<comment type="caution">
    <text evidence="2">The sequence shown here is derived from an EMBL/GenBank/DDBJ whole genome shotgun (WGS) entry which is preliminary data.</text>
</comment>
<name>A0ABV3P2V8_9ACTN</name>
<keyword evidence="3" id="KW-1185">Reference proteome</keyword>
<feature type="domain" description="N-acetyltransferase" evidence="1">
    <location>
        <begin position="9"/>
        <end position="165"/>
    </location>
</feature>
<dbReference type="InterPro" id="IPR051908">
    <property type="entry name" value="Ribosomal_N-acetyltransferase"/>
</dbReference>
<accession>A0ABV3P2V8</accession>
<reference evidence="2 3" key="1">
    <citation type="submission" date="2024-07" db="EMBL/GenBank/DDBJ databases">
        <authorList>
            <person name="Thanompreechachai J."/>
            <person name="Duangmal K."/>
        </authorList>
    </citation>
    <scope>NUCLEOTIDE SEQUENCE [LARGE SCALE GENOMIC DNA]</scope>
    <source>
        <strain evidence="2 3">KCTC 19886</strain>
    </source>
</reference>
<evidence type="ECO:0000313" key="2">
    <source>
        <dbReference type="EMBL" id="MEW9263592.1"/>
    </source>
</evidence>
<dbReference type="Gene3D" id="3.40.630.30">
    <property type="match status" value="1"/>
</dbReference>
<sequence length="173" mass="19006">MEEIATPRLRLRAFAPGDEEAVHRYAGDPEVCRHVTWGPNSPEDTRRFVADAVRAARHDGPPDSWTWAVVLDADLVGSVALTVRSRGNARGEMGYVLRRDRWGQGITTEAAAVVLGFALTRAGLARVEATCRPENSGSRRVLEKIGMQHEGLLRSHVVVAGERRDSLLFAAVR</sequence>
<dbReference type="PANTHER" id="PTHR43441">
    <property type="entry name" value="RIBOSOMAL-PROTEIN-SERINE ACETYLTRANSFERASE"/>
    <property type="match status" value="1"/>
</dbReference>